<dbReference type="Pfam" id="PF12796">
    <property type="entry name" value="Ank_2"/>
    <property type="match status" value="1"/>
</dbReference>
<evidence type="ECO:0000256" key="1">
    <source>
        <dbReference type="ARBA" id="ARBA00022737"/>
    </source>
</evidence>
<name>A0A220MQH6_9BACL</name>
<dbReference type="KEGG" id="bfm:BP422_29655"/>
<dbReference type="Gene3D" id="1.25.40.20">
    <property type="entry name" value="Ankyrin repeat-containing domain"/>
    <property type="match status" value="2"/>
</dbReference>
<gene>
    <name evidence="5" type="ORF">BP422_29655</name>
</gene>
<proteinExistence type="predicted"/>
<accession>A0A220MQH6</accession>
<dbReference type="PRINTS" id="PR01415">
    <property type="entry name" value="ANKYRIN"/>
</dbReference>
<reference evidence="5 6" key="1">
    <citation type="submission" date="2016-11" db="EMBL/GenBank/DDBJ databases">
        <authorList>
            <person name="Jaros S."/>
            <person name="Januszkiewicz K."/>
            <person name="Wedrychowicz H."/>
        </authorList>
    </citation>
    <scope>NUCLEOTIDE SEQUENCE [LARGE SCALE GENOMIC DNA]</scope>
    <source>
        <strain evidence="5 6">NF2</strain>
    </source>
</reference>
<feature type="repeat" description="ANK" evidence="3">
    <location>
        <begin position="198"/>
        <end position="235"/>
    </location>
</feature>
<feature type="repeat" description="ANK" evidence="3">
    <location>
        <begin position="98"/>
        <end position="130"/>
    </location>
</feature>
<evidence type="ECO:0000256" key="2">
    <source>
        <dbReference type="ARBA" id="ARBA00023043"/>
    </source>
</evidence>
<evidence type="ECO:0000256" key="4">
    <source>
        <dbReference type="SAM" id="MobiDB-lite"/>
    </source>
</evidence>
<dbReference type="EMBL" id="CP018145">
    <property type="protein sequence ID" value="ASJ57311.1"/>
    <property type="molecule type" value="Genomic_DNA"/>
</dbReference>
<evidence type="ECO:0000313" key="6">
    <source>
        <dbReference type="Proteomes" id="UP000197781"/>
    </source>
</evidence>
<dbReference type="SMART" id="SM00248">
    <property type="entry name" value="ANK"/>
    <property type="match status" value="5"/>
</dbReference>
<dbReference type="Proteomes" id="UP000197781">
    <property type="component" value="Chromosome"/>
</dbReference>
<dbReference type="PROSITE" id="PS50088">
    <property type="entry name" value="ANK_REPEAT"/>
    <property type="match status" value="3"/>
</dbReference>
<evidence type="ECO:0000313" key="5">
    <source>
        <dbReference type="EMBL" id="ASJ57311.1"/>
    </source>
</evidence>
<dbReference type="SUPFAM" id="SSF48403">
    <property type="entry name" value="Ankyrin repeat"/>
    <property type="match status" value="1"/>
</dbReference>
<dbReference type="InterPro" id="IPR036770">
    <property type="entry name" value="Ankyrin_rpt-contain_sf"/>
</dbReference>
<sequence length="262" mass="28324">MYKLILTAIPCGMLLTGCVDEPSTTAPAVTTAQQQQQQQSATPQPPQQQSQPVNKPTLSQEEVKELNKKLLSAAAEGKTDEVKVSLAAGAEINAQDARGRTAAMAATHGNHVETVKVLIEAGADINIQDDRQDNPFLYAGAEGYLEILKLVIDAGPDTKIYNRFGGTPLIPAAEHGYVEVAKEILTRTDVDVNHVNNPGWTALMEAIVLNDGGKKQQEMIQLLIDHGTDVNIPDSEGKTPLYRAKERGYHEIVQILQKAGAR</sequence>
<dbReference type="Pfam" id="PF13637">
    <property type="entry name" value="Ank_4"/>
    <property type="match status" value="1"/>
</dbReference>
<dbReference type="AlphaFoldDB" id="A0A220MQH6"/>
<dbReference type="InterPro" id="IPR002110">
    <property type="entry name" value="Ankyrin_rpt"/>
</dbReference>
<feature type="region of interest" description="Disordered" evidence="4">
    <location>
        <begin position="27"/>
        <end position="59"/>
    </location>
</feature>
<evidence type="ECO:0000256" key="3">
    <source>
        <dbReference type="PROSITE-ProRule" id="PRU00023"/>
    </source>
</evidence>
<organism evidence="5 6">
    <name type="scientific">Brevibacillus formosus</name>
    <dbReference type="NCBI Taxonomy" id="54913"/>
    <lineage>
        <taxon>Bacteria</taxon>
        <taxon>Bacillati</taxon>
        <taxon>Bacillota</taxon>
        <taxon>Bacilli</taxon>
        <taxon>Bacillales</taxon>
        <taxon>Paenibacillaceae</taxon>
        <taxon>Brevibacillus</taxon>
    </lineage>
</organism>
<keyword evidence="1" id="KW-0677">Repeat</keyword>
<dbReference type="PROSITE" id="PS51257">
    <property type="entry name" value="PROKAR_LIPOPROTEIN"/>
    <property type="match status" value="1"/>
</dbReference>
<dbReference type="PROSITE" id="PS50297">
    <property type="entry name" value="ANK_REP_REGION"/>
    <property type="match status" value="2"/>
</dbReference>
<dbReference type="RefSeq" id="WP_088910765.1">
    <property type="nucleotide sequence ID" value="NZ_CP018145.1"/>
</dbReference>
<dbReference type="PANTHER" id="PTHR24171">
    <property type="entry name" value="ANKYRIN REPEAT DOMAIN-CONTAINING PROTEIN 39-RELATED"/>
    <property type="match status" value="1"/>
</dbReference>
<dbReference type="PANTHER" id="PTHR24171:SF9">
    <property type="entry name" value="ANKYRIN REPEAT DOMAIN-CONTAINING PROTEIN 39"/>
    <property type="match status" value="1"/>
</dbReference>
<keyword evidence="2 3" id="KW-0040">ANK repeat</keyword>
<feature type="compositionally biased region" description="Low complexity" evidence="4">
    <location>
        <begin position="27"/>
        <end position="53"/>
    </location>
</feature>
<feature type="repeat" description="ANK" evidence="3">
    <location>
        <begin position="236"/>
        <end position="262"/>
    </location>
</feature>
<protein>
    <submittedName>
        <fullName evidence="5">Uncharacterized protein</fullName>
    </submittedName>
</protein>